<dbReference type="Proteomes" id="UP001239445">
    <property type="component" value="Unassembled WGS sequence"/>
</dbReference>
<proteinExistence type="predicted"/>
<evidence type="ECO:0000313" key="2">
    <source>
        <dbReference type="EMBL" id="KAK1756601.1"/>
    </source>
</evidence>
<evidence type="ECO:0000313" key="3">
    <source>
        <dbReference type="Proteomes" id="UP001239445"/>
    </source>
</evidence>
<name>A0AAJ0BE60_9PEZI</name>
<keyword evidence="3" id="KW-1185">Reference proteome</keyword>
<feature type="signal peptide" evidence="1">
    <location>
        <begin position="1"/>
        <end position="18"/>
    </location>
</feature>
<evidence type="ECO:0000256" key="1">
    <source>
        <dbReference type="SAM" id="SignalP"/>
    </source>
</evidence>
<dbReference type="Gene3D" id="2.60.120.260">
    <property type="entry name" value="Galactose-binding domain-like"/>
    <property type="match status" value="1"/>
</dbReference>
<reference evidence="2" key="1">
    <citation type="submission" date="2023-06" db="EMBL/GenBank/DDBJ databases">
        <title>Genome-scale phylogeny and comparative genomics of the fungal order Sordariales.</title>
        <authorList>
            <consortium name="Lawrence Berkeley National Laboratory"/>
            <person name="Hensen N."/>
            <person name="Bonometti L."/>
            <person name="Westerberg I."/>
            <person name="Brannstrom I.O."/>
            <person name="Guillou S."/>
            <person name="Cros-Aarteil S."/>
            <person name="Calhoun S."/>
            <person name="Haridas S."/>
            <person name="Kuo A."/>
            <person name="Mondo S."/>
            <person name="Pangilinan J."/>
            <person name="Riley R."/>
            <person name="Labutti K."/>
            <person name="Andreopoulos B."/>
            <person name="Lipzen A."/>
            <person name="Chen C."/>
            <person name="Yanf M."/>
            <person name="Daum C."/>
            <person name="Ng V."/>
            <person name="Clum A."/>
            <person name="Steindorff A."/>
            <person name="Ohm R."/>
            <person name="Martin F."/>
            <person name="Silar P."/>
            <person name="Natvig D."/>
            <person name="Lalanne C."/>
            <person name="Gautier V."/>
            <person name="Ament-Velasquez S.L."/>
            <person name="Kruys A."/>
            <person name="Hutchinson M.I."/>
            <person name="Powell A.J."/>
            <person name="Barry K."/>
            <person name="Miller A.N."/>
            <person name="Grigoriev I.V."/>
            <person name="Debuchy R."/>
            <person name="Gladieux P."/>
            <person name="Thoren M.H."/>
            <person name="Johannesson H."/>
        </authorList>
    </citation>
    <scope>NUCLEOTIDE SEQUENCE</scope>
    <source>
        <strain evidence="2">PSN4</strain>
    </source>
</reference>
<dbReference type="EMBL" id="MU839832">
    <property type="protein sequence ID" value="KAK1756601.1"/>
    <property type="molecule type" value="Genomic_DNA"/>
</dbReference>
<accession>A0AAJ0BE60</accession>
<comment type="caution">
    <text evidence="2">The sequence shown here is derived from an EMBL/GenBank/DDBJ whole genome shotgun (WGS) entry which is preliminary data.</text>
</comment>
<dbReference type="AlphaFoldDB" id="A0AAJ0BE60"/>
<keyword evidence="1" id="KW-0732">Signal</keyword>
<sequence length="343" mass="35833">MKGILFLTSGVLAGLATAECTARCGTRQCRDALIADREIGEAFCSAFLSLEPATTTATEAMTETTTVASTETSVTTLTVTTSTVTTTEGSPTTIFQKRTQTASPVLPSDVIVEKCGPTDEKISRACSCILSSATTPTITVVESTTATTTVEDLSTETSTVTSDVVATTAVAPPAVTIPPNVVTNGNFENYVQTGNILPWTIDTTSGGSIQIIDGVNPCTTGGAYCAGGRIVIRAFPPTSGSTKQVGIEQTVVARPSTTYNFSFMYRCLNFDTNSKITIVYNNAVVGTALCPPGSSSAFNLAQGFQFTTDEQGTGDLQVWFANPSGLQSLYYYADDFKAIAASS</sequence>
<gene>
    <name evidence="2" type="ORF">QBC47DRAFT_401500</name>
</gene>
<organism evidence="2 3">
    <name type="scientific">Echria macrotheca</name>
    <dbReference type="NCBI Taxonomy" id="438768"/>
    <lineage>
        <taxon>Eukaryota</taxon>
        <taxon>Fungi</taxon>
        <taxon>Dikarya</taxon>
        <taxon>Ascomycota</taxon>
        <taxon>Pezizomycotina</taxon>
        <taxon>Sordariomycetes</taxon>
        <taxon>Sordariomycetidae</taxon>
        <taxon>Sordariales</taxon>
        <taxon>Schizotheciaceae</taxon>
        <taxon>Echria</taxon>
    </lineage>
</organism>
<feature type="chain" id="PRO_5042601556" description="CBM-cenC domain-containing protein" evidence="1">
    <location>
        <begin position="19"/>
        <end position="343"/>
    </location>
</feature>
<evidence type="ECO:0008006" key="4">
    <source>
        <dbReference type="Google" id="ProtNLM"/>
    </source>
</evidence>
<protein>
    <recommendedName>
        <fullName evidence="4">CBM-cenC domain-containing protein</fullName>
    </recommendedName>
</protein>